<keyword evidence="1" id="KW-0732">Signal</keyword>
<dbReference type="HOGENOM" id="CLU_160686_3_0_6"/>
<name>A0A024HNN8_PSEKB</name>
<protein>
    <recommendedName>
        <fullName evidence="4">Secreted protein</fullName>
    </recommendedName>
</protein>
<dbReference type="Proteomes" id="UP000025241">
    <property type="component" value="Chromosome I"/>
</dbReference>
<dbReference type="STRING" id="1301098.PKB_4959"/>
<dbReference type="OrthoDB" id="8906462at2"/>
<accession>A0A024HNN8</accession>
<keyword evidence="3" id="KW-1185">Reference proteome</keyword>
<dbReference type="Pfam" id="PF11006">
    <property type="entry name" value="DUF2845"/>
    <property type="match status" value="1"/>
</dbReference>
<organism evidence="2 3">
    <name type="scientific">Pseudomonas knackmussii (strain DSM 6978 / CCUG 54928 / LMG 23759 / B13)</name>
    <dbReference type="NCBI Taxonomy" id="1301098"/>
    <lineage>
        <taxon>Bacteria</taxon>
        <taxon>Pseudomonadati</taxon>
        <taxon>Pseudomonadota</taxon>
        <taxon>Gammaproteobacteria</taxon>
        <taxon>Pseudomonadales</taxon>
        <taxon>Pseudomonadaceae</taxon>
        <taxon>Pseudomonas</taxon>
    </lineage>
</organism>
<dbReference type="AlphaFoldDB" id="A0A024HNN8"/>
<dbReference type="KEGG" id="pkc:PKB_4959"/>
<dbReference type="InterPro" id="IPR021268">
    <property type="entry name" value="DUF2845"/>
</dbReference>
<dbReference type="eggNOG" id="ENOG5033EDZ">
    <property type="taxonomic scope" value="Bacteria"/>
</dbReference>
<reference evidence="2 3" key="1">
    <citation type="submission" date="2013-03" db="EMBL/GenBank/DDBJ databases">
        <authorList>
            <person name="Linke B."/>
        </authorList>
    </citation>
    <scope>NUCLEOTIDE SEQUENCE [LARGE SCALE GENOMIC DNA]</scope>
    <source>
        <strain evidence="2 3">B13</strain>
    </source>
</reference>
<feature type="signal peptide" evidence="1">
    <location>
        <begin position="1"/>
        <end position="20"/>
    </location>
</feature>
<sequence>MRLAALLPVLFLFAAAQASADSMRCGSTLISSGDTTSDAYSRCGEPTDRSYLGTRIVVGDWGQREEVRVEEWIYGPWNGMLYFVIFKGNRVDSIQSKRSD</sequence>
<feature type="chain" id="PRO_5001530289" description="Secreted protein" evidence="1">
    <location>
        <begin position="21"/>
        <end position="100"/>
    </location>
</feature>
<dbReference type="PATRIC" id="fig|1301098.3.peg.4941"/>
<evidence type="ECO:0000313" key="3">
    <source>
        <dbReference type="Proteomes" id="UP000025241"/>
    </source>
</evidence>
<dbReference type="RefSeq" id="WP_043255290.1">
    <property type="nucleotide sequence ID" value="NZ_HG322950.1"/>
</dbReference>
<evidence type="ECO:0000256" key="1">
    <source>
        <dbReference type="SAM" id="SignalP"/>
    </source>
</evidence>
<evidence type="ECO:0008006" key="4">
    <source>
        <dbReference type="Google" id="ProtNLM"/>
    </source>
</evidence>
<dbReference type="EMBL" id="HG322950">
    <property type="protein sequence ID" value="CDF86274.1"/>
    <property type="molecule type" value="Genomic_DNA"/>
</dbReference>
<evidence type="ECO:0000313" key="2">
    <source>
        <dbReference type="EMBL" id="CDF86274.1"/>
    </source>
</evidence>
<reference evidence="2 3" key="2">
    <citation type="submission" date="2014-05" db="EMBL/GenBank/DDBJ databases">
        <title>Genome sequence of the 3-chlorobenzoate degrading bacterium Pseudomonas knackmussii B13 shows multiple evidence for horizontal gene transfer.</title>
        <authorList>
            <person name="Miyazaki R."/>
            <person name="Bertelli C."/>
            <person name="Falquet L."/>
            <person name="Robinson-Rechavi M."/>
            <person name="Gharib W."/>
            <person name="Roy S."/>
            <person name="Van der Meer J.R."/>
        </authorList>
    </citation>
    <scope>NUCLEOTIDE SEQUENCE [LARGE SCALE GENOMIC DNA]</scope>
    <source>
        <strain evidence="2 3">B13</strain>
    </source>
</reference>
<proteinExistence type="predicted"/>
<gene>
    <name evidence="2" type="ORF">PKB_4959</name>
</gene>